<keyword evidence="3 10" id="KW-0808">Transferase</keyword>
<proteinExistence type="predicted"/>
<dbReference type="EMBL" id="RQGN01000071">
    <property type="protein sequence ID" value="TGL98126.1"/>
    <property type="molecule type" value="Genomic_DNA"/>
</dbReference>
<feature type="transmembrane region" description="Helical" evidence="8">
    <location>
        <begin position="271"/>
        <end position="293"/>
    </location>
</feature>
<evidence type="ECO:0000256" key="7">
    <source>
        <dbReference type="ARBA" id="ARBA00023136"/>
    </source>
</evidence>
<evidence type="ECO:0000259" key="9">
    <source>
        <dbReference type="Pfam" id="PF00535"/>
    </source>
</evidence>
<dbReference type="SUPFAM" id="SSF53448">
    <property type="entry name" value="Nucleotide-diphospho-sugar transferases"/>
    <property type="match status" value="1"/>
</dbReference>
<organism evidence="10 11">
    <name type="scientific">Leptospira barantonii</name>
    <dbReference type="NCBI Taxonomy" id="2023184"/>
    <lineage>
        <taxon>Bacteria</taxon>
        <taxon>Pseudomonadati</taxon>
        <taxon>Spirochaetota</taxon>
        <taxon>Spirochaetia</taxon>
        <taxon>Leptospirales</taxon>
        <taxon>Leptospiraceae</taxon>
        <taxon>Leptospira</taxon>
    </lineage>
</organism>
<dbReference type="RefSeq" id="WP_135671472.1">
    <property type="nucleotide sequence ID" value="NZ_RQGN01000071.1"/>
</dbReference>
<feature type="domain" description="Glycosyltransferase 2-like" evidence="9">
    <location>
        <begin position="13"/>
        <end position="172"/>
    </location>
</feature>
<dbReference type="PANTHER" id="PTHR48090:SF3">
    <property type="entry name" value="UNDECAPRENYL-PHOSPHATE 4-DEOXY-4-FORMAMIDO-L-ARABINOSE TRANSFERASE"/>
    <property type="match status" value="1"/>
</dbReference>
<reference evidence="10 11" key="1">
    <citation type="journal article" date="2019" name="PLoS Negl. Trop. Dis.">
        <title>Revisiting the worldwide diversity of Leptospira species in the environment.</title>
        <authorList>
            <person name="Vincent A.T."/>
            <person name="Schiettekatte O."/>
            <person name="Bourhy P."/>
            <person name="Veyrier F.J."/>
            <person name="Picardeau M."/>
        </authorList>
    </citation>
    <scope>NUCLEOTIDE SEQUENCE [LARGE SCALE GENOMIC DNA]</scope>
    <source>
        <strain evidence="10 11">201702444</strain>
    </source>
</reference>
<dbReference type="AlphaFoldDB" id="A0A5F2B1L9"/>
<gene>
    <name evidence="10" type="ORF">EHQ76_13945</name>
</gene>
<dbReference type="Proteomes" id="UP000298429">
    <property type="component" value="Unassembled WGS sequence"/>
</dbReference>
<comment type="caution">
    <text evidence="10">The sequence shown here is derived from an EMBL/GenBank/DDBJ whole genome shotgun (WGS) entry which is preliminary data.</text>
</comment>
<evidence type="ECO:0000256" key="1">
    <source>
        <dbReference type="ARBA" id="ARBA00022475"/>
    </source>
</evidence>
<dbReference type="OrthoDB" id="9807778at2"/>
<feature type="transmembrane region" description="Helical" evidence="8">
    <location>
        <begin position="235"/>
        <end position="259"/>
    </location>
</feature>
<keyword evidence="6 8" id="KW-1133">Transmembrane helix</keyword>
<dbReference type="GO" id="GO:0009103">
    <property type="term" value="P:lipopolysaccharide biosynthetic process"/>
    <property type="evidence" value="ECO:0007669"/>
    <property type="project" value="UniProtKB-KW"/>
</dbReference>
<dbReference type="InterPro" id="IPR029044">
    <property type="entry name" value="Nucleotide-diphossugar_trans"/>
</dbReference>
<keyword evidence="2" id="KW-0328">Glycosyltransferase</keyword>
<protein>
    <submittedName>
        <fullName evidence="10">Glycosyltransferase</fullName>
    </submittedName>
</protein>
<evidence type="ECO:0000256" key="5">
    <source>
        <dbReference type="ARBA" id="ARBA00022985"/>
    </source>
</evidence>
<keyword evidence="1" id="KW-1003">Cell membrane</keyword>
<dbReference type="InterPro" id="IPR050256">
    <property type="entry name" value="Glycosyltransferase_2"/>
</dbReference>
<evidence type="ECO:0000256" key="3">
    <source>
        <dbReference type="ARBA" id="ARBA00022679"/>
    </source>
</evidence>
<dbReference type="GO" id="GO:0005886">
    <property type="term" value="C:plasma membrane"/>
    <property type="evidence" value="ECO:0007669"/>
    <property type="project" value="TreeGrafter"/>
</dbReference>
<dbReference type="Pfam" id="PF00535">
    <property type="entry name" value="Glycos_transf_2"/>
    <property type="match status" value="1"/>
</dbReference>
<name>A0A5F2B1L9_9LEPT</name>
<keyword evidence="5" id="KW-0448">Lipopolysaccharide biosynthesis</keyword>
<dbReference type="GO" id="GO:0016757">
    <property type="term" value="F:glycosyltransferase activity"/>
    <property type="evidence" value="ECO:0007669"/>
    <property type="project" value="UniProtKB-KW"/>
</dbReference>
<dbReference type="CDD" id="cd04187">
    <property type="entry name" value="DPM1_like_bac"/>
    <property type="match status" value="1"/>
</dbReference>
<evidence type="ECO:0000256" key="2">
    <source>
        <dbReference type="ARBA" id="ARBA00022676"/>
    </source>
</evidence>
<evidence type="ECO:0000256" key="8">
    <source>
        <dbReference type="SAM" id="Phobius"/>
    </source>
</evidence>
<sequence>MRQKNLAKKKIDIVVPSFNEAGNVEILFNRLKNVIPNAYEYRVIFVDDGSVDGTLETVESLTHKHPQVKYISFSKNFGHQIALKAGLDHSDADCTISLDADLQHPPELIPELIERWEAGDKIVYTKRIDNENVGFFKKTTAKLFYKLLNGLSGLDIDQGAADFRLLDRKVVDVLKNFQERNLFIRGMVTGIGFKKSYIEYQPDKRQWGKSKYNLKRMFLFALDGITSFSVKPLHIATIVGIISSLFSGIYAIYAITMFFTSEKTVSGWTSVLVSVLFMGGVQLIVLGILGEYIGKMFLQTKNRPSYIIKESNLD</sequence>
<keyword evidence="4 8" id="KW-0812">Transmembrane</keyword>
<dbReference type="Gene3D" id="3.90.550.10">
    <property type="entry name" value="Spore Coat Polysaccharide Biosynthesis Protein SpsA, Chain A"/>
    <property type="match status" value="1"/>
</dbReference>
<keyword evidence="7 8" id="KW-0472">Membrane</keyword>
<evidence type="ECO:0000256" key="6">
    <source>
        <dbReference type="ARBA" id="ARBA00022989"/>
    </source>
</evidence>
<evidence type="ECO:0000313" key="10">
    <source>
        <dbReference type="EMBL" id="TGL98126.1"/>
    </source>
</evidence>
<evidence type="ECO:0000256" key="4">
    <source>
        <dbReference type="ARBA" id="ARBA00022692"/>
    </source>
</evidence>
<dbReference type="InterPro" id="IPR001173">
    <property type="entry name" value="Glyco_trans_2-like"/>
</dbReference>
<dbReference type="PANTHER" id="PTHR48090">
    <property type="entry name" value="UNDECAPRENYL-PHOSPHATE 4-DEOXY-4-FORMAMIDO-L-ARABINOSE TRANSFERASE-RELATED"/>
    <property type="match status" value="1"/>
</dbReference>
<accession>A0A5F2B1L9</accession>
<evidence type="ECO:0000313" key="11">
    <source>
        <dbReference type="Proteomes" id="UP000298429"/>
    </source>
</evidence>